<keyword evidence="3" id="KW-1185">Reference proteome</keyword>
<reference evidence="2 3" key="1">
    <citation type="submission" date="2020-02" db="EMBL/GenBank/DDBJ databases">
        <title>Draft genome sequence of Haematococcus lacustris strain NIES-144.</title>
        <authorList>
            <person name="Morimoto D."/>
            <person name="Nakagawa S."/>
            <person name="Yoshida T."/>
            <person name="Sawayama S."/>
        </authorList>
    </citation>
    <scope>NUCLEOTIDE SEQUENCE [LARGE SCALE GENOMIC DNA]</scope>
    <source>
        <strain evidence="2 3">NIES-144</strain>
    </source>
</reference>
<feature type="non-terminal residue" evidence="2">
    <location>
        <position position="110"/>
    </location>
</feature>
<dbReference type="InterPro" id="IPR044290">
    <property type="entry name" value="RRA1/2/3"/>
</dbReference>
<dbReference type="AlphaFoldDB" id="A0A699Z1M7"/>
<dbReference type="GO" id="GO:0080147">
    <property type="term" value="P:root hair cell development"/>
    <property type="evidence" value="ECO:0007669"/>
    <property type="project" value="InterPro"/>
</dbReference>
<dbReference type="GO" id="GO:0016757">
    <property type="term" value="F:glycosyltransferase activity"/>
    <property type="evidence" value="ECO:0007669"/>
    <property type="project" value="InterPro"/>
</dbReference>
<proteinExistence type="predicted"/>
<organism evidence="2 3">
    <name type="scientific">Haematococcus lacustris</name>
    <name type="common">Green alga</name>
    <name type="synonym">Haematococcus pluvialis</name>
    <dbReference type="NCBI Taxonomy" id="44745"/>
    <lineage>
        <taxon>Eukaryota</taxon>
        <taxon>Viridiplantae</taxon>
        <taxon>Chlorophyta</taxon>
        <taxon>core chlorophytes</taxon>
        <taxon>Chlorophyceae</taxon>
        <taxon>CS clade</taxon>
        <taxon>Chlamydomonadales</taxon>
        <taxon>Haematococcaceae</taxon>
        <taxon>Haematococcus</taxon>
    </lineage>
</organism>
<dbReference type="PANTHER" id="PTHR46581">
    <property type="entry name" value="ARABINOSYLTRANSFERASE RRA3"/>
    <property type="match status" value="1"/>
</dbReference>
<protein>
    <submittedName>
        <fullName evidence="2">Glycosyltransferase</fullName>
    </submittedName>
</protein>
<dbReference type="EMBL" id="BLLF01000609">
    <property type="protein sequence ID" value="GFH13418.1"/>
    <property type="molecule type" value="Genomic_DNA"/>
</dbReference>
<feature type="domain" description="Nucleotide-diphospho-sugar transferase" evidence="1">
    <location>
        <begin position="22"/>
        <end position="109"/>
    </location>
</feature>
<name>A0A699Z1M7_HAELA</name>
<evidence type="ECO:0000259" key="1">
    <source>
        <dbReference type="Pfam" id="PF03407"/>
    </source>
</evidence>
<dbReference type="Proteomes" id="UP000485058">
    <property type="component" value="Unassembled WGS sequence"/>
</dbReference>
<gene>
    <name evidence="2" type="ORF">HaLaN_09299</name>
</gene>
<dbReference type="PANTHER" id="PTHR46581:SF3">
    <property type="entry name" value="ARABINOSYLTRANSFERASE RRA3"/>
    <property type="match status" value="1"/>
</dbReference>
<sequence length="110" mass="12207">MLADGRFGMLKYWIDGVQRAGVKNYMVIAIDDGVAAALKDLGVPFWRKDPMATADKAASNHGISAMKFQLIREFLVLGYSVLLSDDPFKFIHRDSDVEGMSDGFDPQTAY</sequence>
<evidence type="ECO:0000313" key="3">
    <source>
        <dbReference type="Proteomes" id="UP000485058"/>
    </source>
</evidence>
<dbReference type="Pfam" id="PF03407">
    <property type="entry name" value="Nucleotid_trans"/>
    <property type="match status" value="1"/>
</dbReference>
<comment type="caution">
    <text evidence="2">The sequence shown here is derived from an EMBL/GenBank/DDBJ whole genome shotgun (WGS) entry which is preliminary data.</text>
</comment>
<accession>A0A699Z1M7</accession>
<evidence type="ECO:0000313" key="2">
    <source>
        <dbReference type="EMBL" id="GFH13418.1"/>
    </source>
</evidence>
<dbReference type="InterPro" id="IPR005069">
    <property type="entry name" value="Nucl-diP-sugar_transferase"/>
</dbReference>
<keyword evidence="2" id="KW-0808">Transferase</keyword>